<keyword evidence="7 10" id="KW-0283">Flagellar rotation</keyword>
<evidence type="ECO:0000313" key="12">
    <source>
        <dbReference type="EMBL" id="SLN76554.1"/>
    </source>
</evidence>
<organism evidence="12 13">
    <name type="scientific">Roseisalinus antarcticus</name>
    <dbReference type="NCBI Taxonomy" id="254357"/>
    <lineage>
        <taxon>Bacteria</taxon>
        <taxon>Pseudomonadati</taxon>
        <taxon>Pseudomonadota</taxon>
        <taxon>Alphaproteobacteria</taxon>
        <taxon>Rhodobacterales</taxon>
        <taxon>Roseobacteraceae</taxon>
        <taxon>Roseisalinus</taxon>
    </lineage>
</organism>
<proteinExistence type="inferred from homology"/>
<protein>
    <recommendedName>
        <fullName evidence="10">Flagellar protein FliL</fullName>
    </recommendedName>
</protein>
<keyword evidence="13" id="KW-1185">Reference proteome</keyword>
<evidence type="ECO:0000256" key="6">
    <source>
        <dbReference type="ARBA" id="ARBA00022692"/>
    </source>
</evidence>
<dbReference type="Proteomes" id="UP000193900">
    <property type="component" value="Unassembled WGS sequence"/>
</dbReference>
<evidence type="ECO:0000256" key="3">
    <source>
        <dbReference type="ARBA" id="ARBA00008281"/>
    </source>
</evidence>
<evidence type="ECO:0000256" key="9">
    <source>
        <dbReference type="ARBA" id="ARBA00023136"/>
    </source>
</evidence>
<comment type="similarity">
    <text evidence="3 10">Belongs to the FliL family.</text>
</comment>
<gene>
    <name evidence="12" type="primary">fliL</name>
    <name evidence="12" type="ORF">ROA7023_04206</name>
</gene>
<keyword evidence="8 10" id="KW-1133">Transmembrane helix</keyword>
<keyword evidence="12" id="KW-0966">Cell projection</keyword>
<keyword evidence="12" id="KW-0282">Flagellum</keyword>
<name>A0A1Y5TYC3_9RHOB</name>
<dbReference type="GO" id="GO:0006935">
    <property type="term" value="P:chemotaxis"/>
    <property type="evidence" value="ECO:0007669"/>
    <property type="project" value="UniProtKB-KW"/>
</dbReference>
<dbReference type="InterPro" id="IPR005503">
    <property type="entry name" value="FliL"/>
</dbReference>
<evidence type="ECO:0000256" key="10">
    <source>
        <dbReference type="RuleBase" id="RU364125"/>
    </source>
</evidence>
<comment type="function">
    <text evidence="1 10">Controls the rotational direction of flagella during chemotaxis.</text>
</comment>
<reference evidence="12 13" key="1">
    <citation type="submission" date="2017-03" db="EMBL/GenBank/DDBJ databases">
        <authorList>
            <person name="Afonso C.L."/>
            <person name="Miller P.J."/>
            <person name="Scott M.A."/>
            <person name="Spackman E."/>
            <person name="Goraichik I."/>
            <person name="Dimitrov K.M."/>
            <person name="Suarez D.L."/>
            <person name="Swayne D.E."/>
        </authorList>
    </citation>
    <scope>NUCLEOTIDE SEQUENCE [LARGE SCALE GENOMIC DNA]</scope>
    <source>
        <strain evidence="12 13">CECT 7023</strain>
    </source>
</reference>
<evidence type="ECO:0000256" key="8">
    <source>
        <dbReference type="ARBA" id="ARBA00022989"/>
    </source>
</evidence>
<dbReference type="GO" id="GO:0071973">
    <property type="term" value="P:bacterial-type flagellum-dependent cell motility"/>
    <property type="evidence" value="ECO:0007669"/>
    <property type="project" value="InterPro"/>
</dbReference>
<accession>A0A1Y5TYC3</accession>
<keyword evidence="10" id="KW-0997">Cell inner membrane</keyword>
<evidence type="ECO:0000256" key="1">
    <source>
        <dbReference type="ARBA" id="ARBA00002254"/>
    </source>
</evidence>
<sequence length="170" mass="17878">MTDTSAGALPDENAERAAGKKSSKLPLVAGLILAVAGGGGGFTATQMGLLDGLMGGKVAEPAGHAEPDPLAPVAFVVLDPVVIALPGSNGRDHLRFTAQLEVPPDQFDAVEAIKPRIVDVLNGYLRAVDVRDMEDPSSLMRLRAQMLRRIEVVAGQGRVTDLLIMEFVLN</sequence>
<keyword evidence="4" id="KW-1003">Cell membrane</keyword>
<feature type="transmembrane region" description="Helical" evidence="10">
    <location>
        <begin position="25"/>
        <end position="49"/>
    </location>
</feature>
<evidence type="ECO:0000256" key="7">
    <source>
        <dbReference type="ARBA" id="ARBA00022779"/>
    </source>
</evidence>
<dbReference type="Pfam" id="PF03748">
    <property type="entry name" value="FliL"/>
    <property type="match status" value="1"/>
</dbReference>
<dbReference type="EMBL" id="FWFZ01000043">
    <property type="protein sequence ID" value="SLN76554.1"/>
    <property type="molecule type" value="Genomic_DNA"/>
</dbReference>
<evidence type="ECO:0000256" key="11">
    <source>
        <dbReference type="SAM" id="MobiDB-lite"/>
    </source>
</evidence>
<keyword evidence="9 10" id="KW-0472">Membrane</keyword>
<keyword evidence="5 10" id="KW-0145">Chemotaxis</keyword>
<evidence type="ECO:0000313" key="13">
    <source>
        <dbReference type="Proteomes" id="UP000193900"/>
    </source>
</evidence>
<evidence type="ECO:0000256" key="2">
    <source>
        <dbReference type="ARBA" id="ARBA00004162"/>
    </source>
</evidence>
<comment type="subcellular location">
    <subcellularLocation>
        <location evidence="10">Cell inner membrane</location>
    </subcellularLocation>
    <subcellularLocation>
        <location evidence="2">Cell membrane</location>
        <topology evidence="2">Single-pass membrane protein</topology>
    </subcellularLocation>
</comment>
<dbReference type="AlphaFoldDB" id="A0A1Y5TYC3"/>
<keyword evidence="12" id="KW-0969">Cilium</keyword>
<dbReference type="RefSeq" id="WP_143535690.1">
    <property type="nucleotide sequence ID" value="NZ_FWFZ01000043.1"/>
</dbReference>
<dbReference type="OrthoDB" id="7619358at2"/>
<evidence type="ECO:0000256" key="5">
    <source>
        <dbReference type="ARBA" id="ARBA00022500"/>
    </source>
</evidence>
<dbReference type="GO" id="GO:0009425">
    <property type="term" value="C:bacterial-type flagellum basal body"/>
    <property type="evidence" value="ECO:0007669"/>
    <property type="project" value="InterPro"/>
</dbReference>
<keyword evidence="6 10" id="KW-0812">Transmembrane</keyword>
<evidence type="ECO:0000256" key="4">
    <source>
        <dbReference type="ARBA" id="ARBA00022475"/>
    </source>
</evidence>
<feature type="region of interest" description="Disordered" evidence="11">
    <location>
        <begin position="1"/>
        <end position="20"/>
    </location>
</feature>
<dbReference type="GO" id="GO:0005886">
    <property type="term" value="C:plasma membrane"/>
    <property type="evidence" value="ECO:0007669"/>
    <property type="project" value="UniProtKB-SubCell"/>
</dbReference>